<evidence type="ECO:0000313" key="4">
    <source>
        <dbReference type="EMBL" id="KKQ84473.1"/>
    </source>
</evidence>
<dbReference type="GO" id="GO:0032259">
    <property type="term" value="P:methylation"/>
    <property type="evidence" value="ECO:0007669"/>
    <property type="project" value="UniProtKB-KW"/>
</dbReference>
<gene>
    <name evidence="4" type="ORF">UT06_C0004G0009</name>
</gene>
<protein>
    <submittedName>
        <fullName evidence="4">Serine hydroxymethyltransferase</fullName>
    </submittedName>
</protein>
<dbReference type="AlphaFoldDB" id="A0A0G0KXW7"/>
<dbReference type="Gene3D" id="3.90.1150.10">
    <property type="entry name" value="Aspartate Aminotransferase, domain 1"/>
    <property type="match status" value="1"/>
</dbReference>
<dbReference type="GO" id="GO:0008168">
    <property type="term" value="F:methyltransferase activity"/>
    <property type="evidence" value="ECO:0007669"/>
    <property type="project" value="UniProtKB-KW"/>
</dbReference>
<evidence type="ECO:0000313" key="5">
    <source>
        <dbReference type="Proteomes" id="UP000034710"/>
    </source>
</evidence>
<evidence type="ECO:0000256" key="1">
    <source>
        <dbReference type="ARBA" id="ARBA00001933"/>
    </source>
</evidence>
<accession>A0A0G0KXW7</accession>
<dbReference type="InterPro" id="IPR049943">
    <property type="entry name" value="Ser_HO-MeTrfase-like"/>
</dbReference>
<dbReference type="PANTHER" id="PTHR11680">
    <property type="entry name" value="SERINE HYDROXYMETHYLTRANSFERASE"/>
    <property type="match status" value="1"/>
</dbReference>
<proteinExistence type="predicted"/>
<dbReference type="SUPFAM" id="SSF53383">
    <property type="entry name" value="PLP-dependent transferases"/>
    <property type="match status" value="1"/>
</dbReference>
<comment type="caution">
    <text evidence="4">The sequence shown here is derived from an EMBL/GenBank/DDBJ whole genome shotgun (WGS) entry which is preliminary data.</text>
</comment>
<dbReference type="EMBL" id="LBVJ01000004">
    <property type="protein sequence ID" value="KKQ84473.1"/>
    <property type="molecule type" value="Genomic_DNA"/>
</dbReference>
<feature type="domain" description="Serine hydroxymethyltransferase-like" evidence="3">
    <location>
        <begin position="7"/>
        <end position="379"/>
    </location>
</feature>
<comment type="cofactor">
    <cofactor evidence="1">
        <name>pyridoxal 5'-phosphate</name>
        <dbReference type="ChEBI" id="CHEBI:597326"/>
    </cofactor>
</comment>
<keyword evidence="2" id="KW-0663">Pyridoxal phosphate</keyword>
<keyword evidence="4" id="KW-0489">Methyltransferase</keyword>
<dbReference type="Proteomes" id="UP000034710">
    <property type="component" value="Unassembled WGS sequence"/>
</dbReference>
<dbReference type="GO" id="GO:0046653">
    <property type="term" value="P:tetrahydrofolate metabolic process"/>
    <property type="evidence" value="ECO:0007669"/>
    <property type="project" value="TreeGrafter"/>
</dbReference>
<reference evidence="4 5" key="1">
    <citation type="journal article" date="2015" name="Nature">
        <title>rRNA introns, odd ribosomes, and small enigmatic genomes across a large radiation of phyla.</title>
        <authorList>
            <person name="Brown C.T."/>
            <person name="Hug L.A."/>
            <person name="Thomas B.C."/>
            <person name="Sharon I."/>
            <person name="Castelle C.J."/>
            <person name="Singh A."/>
            <person name="Wilkins M.J."/>
            <person name="Williams K.H."/>
            <person name="Banfield J.F."/>
        </authorList>
    </citation>
    <scope>NUCLEOTIDE SEQUENCE [LARGE SCALE GENOMIC DNA]</scope>
</reference>
<dbReference type="GO" id="GO:0004372">
    <property type="term" value="F:glycine hydroxymethyltransferase activity"/>
    <property type="evidence" value="ECO:0007669"/>
    <property type="project" value="TreeGrafter"/>
</dbReference>
<evidence type="ECO:0000259" key="3">
    <source>
        <dbReference type="Pfam" id="PF00464"/>
    </source>
</evidence>
<evidence type="ECO:0000256" key="2">
    <source>
        <dbReference type="ARBA" id="ARBA00022898"/>
    </source>
</evidence>
<organism evidence="4 5">
    <name type="scientific">Candidatus Woesebacteria bacterium GW2011_GWA1_38_8</name>
    <dbReference type="NCBI Taxonomy" id="1618547"/>
    <lineage>
        <taxon>Bacteria</taxon>
        <taxon>Candidatus Woeseibacteriota</taxon>
    </lineage>
</organism>
<keyword evidence="4" id="KW-0808">Transferase</keyword>
<dbReference type="InterPro" id="IPR039429">
    <property type="entry name" value="SHMT-like_dom"/>
</dbReference>
<dbReference type="InterPro" id="IPR015424">
    <property type="entry name" value="PyrdxlP-dep_Trfase"/>
</dbReference>
<name>A0A0G0KXW7_9BACT</name>
<dbReference type="GO" id="GO:0019264">
    <property type="term" value="P:glycine biosynthetic process from serine"/>
    <property type="evidence" value="ECO:0007669"/>
    <property type="project" value="TreeGrafter"/>
</dbReference>
<dbReference type="GO" id="GO:0030170">
    <property type="term" value="F:pyridoxal phosphate binding"/>
    <property type="evidence" value="ECO:0007669"/>
    <property type="project" value="TreeGrafter"/>
</dbReference>
<dbReference type="Pfam" id="PF00464">
    <property type="entry name" value="SHMT"/>
    <property type="match status" value="1"/>
</dbReference>
<dbReference type="InterPro" id="IPR015422">
    <property type="entry name" value="PyrdxlP-dep_Trfase_small"/>
</dbReference>
<sequence>MNINPLLENIEKEEKRNINFLHLTANENQMSQTARRFLGSKINERYFFGGGNLDQVVDMVHFTGLGFKGVDDLINEAKKAACKMLSAADVNINVLSGVHSMMCSILSTTDPGDIVMTVPLEFGGHFATKGILERIGRRHIYADFDFSNLRFDVKKIGKKFNEQKIKALYLDVSYYLNSHNLKEIREEIGEDPIIIYDASHTMGLIMGQQFQSPLEEGANVISANTHKTLPGPHKGIIAFRDKDLAEKANAIIDGCLYSTPHITHLIALSTTILELKEFGQEYAKQIIANSNSIAEAFAELGYHVRKANTGSYSENHQAHIFIDNKGDYSLLYKNLIKNNISTNFEGSELSGGRWFIRIGTAEITRRGMKEKEMIKIADLMDRAMKGQDVKDEVVSFNKKFSRIHFSFDK</sequence>
<dbReference type="InterPro" id="IPR015421">
    <property type="entry name" value="PyrdxlP-dep_Trfase_major"/>
</dbReference>
<dbReference type="GO" id="GO:0005737">
    <property type="term" value="C:cytoplasm"/>
    <property type="evidence" value="ECO:0007669"/>
    <property type="project" value="TreeGrafter"/>
</dbReference>
<dbReference type="Gene3D" id="3.40.640.10">
    <property type="entry name" value="Type I PLP-dependent aspartate aminotransferase-like (Major domain)"/>
    <property type="match status" value="1"/>
</dbReference>
<dbReference type="PANTHER" id="PTHR11680:SF35">
    <property type="entry name" value="SERINE HYDROXYMETHYLTRANSFERASE 1"/>
    <property type="match status" value="1"/>
</dbReference>